<reference evidence="1 2" key="1">
    <citation type="submission" date="2015-09" db="EMBL/GenBank/DDBJ databases">
        <title>Genome announcement of multiple Pseudomonas syringae strains.</title>
        <authorList>
            <person name="Thakur S."/>
            <person name="Wang P.W."/>
            <person name="Gong Y."/>
            <person name="Weir B.S."/>
            <person name="Guttman D.S."/>
        </authorList>
    </citation>
    <scope>NUCLEOTIDE SEQUENCE [LARGE SCALE GENOMIC DNA]</scope>
    <source>
        <strain evidence="1 2">ICMP9419</strain>
    </source>
</reference>
<organism evidence="1 2">
    <name type="scientific">Pseudomonas syringae pv. castaneae</name>
    <dbReference type="NCBI Taxonomy" id="264450"/>
    <lineage>
        <taxon>Bacteria</taxon>
        <taxon>Pseudomonadati</taxon>
        <taxon>Pseudomonadota</taxon>
        <taxon>Gammaproteobacteria</taxon>
        <taxon>Pseudomonadales</taxon>
        <taxon>Pseudomonadaceae</taxon>
        <taxon>Pseudomonas</taxon>
        <taxon>Pseudomonas syringae</taxon>
    </lineage>
</organism>
<comment type="caution">
    <text evidence="1">The sequence shown here is derived from an EMBL/GenBank/DDBJ whole genome shotgun (WGS) entry which is preliminary data.</text>
</comment>
<dbReference type="AlphaFoldDB" id="A0A0P9MIS8"/>
<dbReference type="Proteomes" id="UP000050381">
    <property type="component" value="Unassembled WGS sequence"/>
</dbReference>
<feature type="non-terminal residue" evidence="1">
    <location>
        <position position="1"/>
    </location>
</feature>
<name>A0A0P9MIS8_PSESX</name>
<gene>
    <name evidence="1" type="ORF">ALO79_02151</name>
</gene>
<accession>A0A0P9MIS8</accession>
<dbReference type="EMBL" id="LJQD01000432">
    <property type="protein sequence ID" value="KPW91797.1"/>
    <property type="molecule type" value="Genomic_DNA"/>
</dbReference>
<evidence type="ECO:0000313" key="1">
    <source>
        <dbReference type="EMBL" id="KPW91797.1"/>
    </source>
</evidence>
<dbReference type="PATRIC" id="fig|264450.4.peg.2584"/>
<proteinExistence type="predicted"/>
<sequence length="58" mass="6498">FRVSLDAHSFSYAAWVGVTTGAGYSECSNQSSQKMLKYSPHIEESERELNTAKTQKQI</sequence>
<protein>
    <submittedName>
        <fullName evidence="1">Uncharacterized protein</fullName>
    </submittedName>
</protein>
<evidence type="ECO:0000313" key="2">
    <source>
        <dbReference type="Proteomes" id="UP000050381"/>
    </source>
</evidence>